<evidence type="ECO:0000313" key="3">
    <source>
        <dbReference type="EMBL" id="TLD99573.1"/>
    </source>
</evidence>
<dbReference type="Proteomes" id="UP000029922">
    <property type="component" value="Unassembled WGS sequence"/>
</dbReference>
<organism evidence="2 5">
    <name type="scientific">Helicobacter muridarum</name>
    <dbReference type="NCBI Taxonomy" id="216"/>
    <lineage>
        <taxon>Bacteria</taxon>
        <taxon>Pseudomonadati</taxon>
        <taxon>Campylobacterota</taxon>
        <taxon>Epsilonproteobacteria</taxon>
        <taxon>Campylobacterales</taxon>
        <taxon>Helicobacteraceae</taxon>
        <taxon>Helicobacter</taxon>
    </lineage>
</organism>
<dbReference type="PRINTS" id="PR00095">
    <property type="entry name" value="ANTSNTHASEI"/>
</dbReference>
<dbReference type="PANTHER" id="PTHR11236:SF50">
    <property type="entry name" value="AMINODEOXYCHORISMATE SYNTHASE COMPONENT 1"/>
    <property type="match status" value="1"/>
</dbReference>
<dbReference type="AlphaFoldDB" id="A0A377PTD6"/>
<dbReference type="EC" id="2.6.1.85" evidence="2"/>
<dbReference type="GO" id="GO:0046820">
    <property type="term" value="F:4-amino-4-deoxychorismate synthase activity"/>
    <property type="evidence" value="ECO:0007669"/>
    <property type="project" value="UniProtKB-EC"/>
</dbReference>
<reference evidence="2 5" key="2">
    <citation type="submission" date="2018-06" db="EMBL/GenBank/DDBJ databases">
        <authorList>
            <consortium name="Pathogen Informatics"/>
            <person name="Doyle S."/>
        </authorList>
    </citation>
    <scope>NUCLEOTIDE SEQUENCE [LARGE SCALE GENOMIC DNA]</scope>
    <source>
        <strain evidence="2 5">NCTC12714</strain>
    </source>
</reference>
<name>A0A377PTD6_9HELI</name>
<dbReference type="RefSeq" id="WP_052089832.1">
    <property type="nucleotide sequence ID" value="NZ_FZML01000005.1"/>
</dbReference>
<evidence type="ECO:0000313" key="2">
    <source>
        <dbReference type="EMBL" id="STQ85915.1"/>
    </source>
</evidence>
<dbReference type="EMBL" id="UGJE01000002">
    <property type="protein sequence ID" value="STQ85915.1"/>
    <property type="molecule type" value="Genomic_DNA"/>
</dbReference>
<keyword evidence="2" id="KW-0808">Transferase</keyword>
<evidence type="ECO:0000313" key="4">
    <source>
        <dbReference type="Proteomes" id="UP000029922"/>
    </source>
</evidence>
<dbReference type="InterPro" id="IPR019999">
    <property type="entry name" value="Anth_synth_I-like"/>
</dbReference>
<gene>
    <name evidence="2" type="primary">pabB</name>
    <name evidence="3" type="ORF">LS73_007305</name>
    <name evidence="2" type="ORF">NCTC12714_00705</name>
</gene>
<accession>A0A377PTD6</accession>
<dbReference type="InterPro" id="IPR015890">
    <property type="entry name" value="Chorismate_C"/>
</dbReference>
<evidence type="ECO:0000259" key="1">
    <source>
        <dbReference type="Pfam" id="PF00425"/>
    </source>
</evidence>
<protein>
    <submittedName>
        <fullName evidence="3">Anthranilate synthase component I family protein</fullName>
    </submittedName>
    <submittedName>
        <fullName evidence="2">Para-aminobenzoate synthase glutamine amidotransferase component I</fullName>
        <ecNumber evidence="2">2.6.1.85</ecNumber>
    </submittedName>
</protein>
<dbReference type="EMBL" id="JRPD02000017">
    <property type="protein sequence ID" value="TLD99573.1"/>
    <property type="molecule type" value="Genomic_DNA"/>
</dbReference>
<keyword evidence="5" id="KW-1185">Reference proteome</keyword>
<keyword evidence="2" id="KW-0032">Aminotransferase</keyword>
<dbReference type="SUPFAM" id="SSF56322">
    <property type="entry name" value="ADC synthase"/>
    <property type="match status" value="1"/>
</dbReference>
<evidence type="ECO:0000313" key="5">
    <source>
        <dbReference type="Proteomes" id="UP000255139"/>
    </source>
</evidence>
<dbReference type="OrthoDB" id="9803598at2"/>
<dbReference type="InterPro" id="IPR005801">
    <property type="entry name" value="ADC_synthase"/>
</dbReference>
<dbReference type="Proteomes" id="UP000255139">
    <property type="component" value="Unassembled WGS sequence"/>
</dbReference>
<proteinExistence type="predicted"/>
<dbReference type="GO" id="GO:0000162">
    <property type="term" value="P:L-tryptophan biosynthetic process"/>
    <property type="evidence" value="ECO:0007669"/>
    <property type="project" value="TreeGrafter"/>
</dbReference>
<reference evidence="3 4" key="1">
    <citation type="journal article" date="2014" name="Genome Announc.">
        <title>Draft genome sequences of eight enterohepatic helicobacter species isolated from both laboratory and wild rodents.</title>
        <authorList>
            <person name="Sheh A."/>
            <person name="Shen Z."/>
            <person name="Fox J.G."/>
        </authorList>
    </citation>
    <scope>NUCLEOTIDE SEQUENCE [LARGE SCALE GENOMIC DNA]</scope>
    <source>
        <strain evidence="3 4">ST1</strain>
    </source>
</reference>
<feature type="domain" description="Chorismate-utilising enzyme C-terminal" evidence="1">
    <location>
        <begin position="119"/>
        <end position="400"/>
    </location>
</feature>
<keyword evidence="2" id="KW-0315">Glutamine amidotransferase</keyword>
<dbReference type="PANTHER" id="PTHR11236">
    <property type="entry name" value="AMINOBENZOATE/ANTHRANILATE SYNTHASE"/>
    <property type="match status" value="1"/>
</dbReference>
<sequence>MFIYGKHIYLNPIKTIAAFNYQELLSCFASLQEHIDTKGTGYFVGYLSYEAGIIMQTKDKALFDDIYKNTCLIHKERLEPLAYFRLFEKREKVSKIFFKQNKQNLRVKNLNIISDIDIQKYKRDFSAIKEHIAKGDTYQVNYTQEILLATNKPHTNNLNRHNKSTIDKKILKSGLKLFKALCKKQNAPYKAFFYNEFLTILSFSPELFFSIKRNEITTKPMKGTINRGIEDSKKHKIDKKKDKELKKKLKQDNKNRSENIMIVDLLRNDLSRIYNAKNIKTKKLFTIHSYRTLHQMVSTIQAKLPKPFKLLDIFLAIFPCGSITGTPKLKTIEIIQALECRKRGIYCGAMGVVSSKKIVFSIPIRTLIRYKNEDFYRYGVGSGIVWDSDVNDEIKELKLKCKFLKI</sequence>
<dbReference type="Gene3D" id="3.60.120.10">
    <property type="entry name" value="Anthranilate synthase"/>
    <property type="match status" value="1"/>
</dbReference>
<dbReference type="Pfam" id="PF00425">
    <property type="entry name" value="Chorismate_bind"/>
    <property type="match status" value="1"/>
</dbReference>